<dbReference type="SMART" id="SM00443">
    <property type="entry name" value="G_patch"/>
    <property type="match status" value="1"/>
</dbReference>
<dbReference type="EMBL" id="QKKF02019433">
    <property type="protein sequence ID" value="RZF39930.1"/>
    <property type="molecule type" value="Genomic_DNA"/>
</dbReference>
<evidence type="ECO:0000256" key="3">
    <source>
        <dbReference type="ARBA" id="ARBA00030688"/>
    </source>
</evidence>
<dbReference type="Proteomes" id="UP000291343">
    <property type="component" value="Unassembled WGS sequence"/>
</dbReference>
<evidence type="ECO:0000313" key="6">
    <source>
        <dbReference type="EMBL" id="RZF39930.1"/>
    </source>
</evidence>
<dbReference type="AlphaFoldDB" id="A0A482X3G4"/>
<dbReference type="InterPro" id="IPR039249">
    <property type="entry name" value="GPATCH11"/>
</dbReference>
<dbReference type="STRING" id="195883.A0A482X3G4"/>
<feature type="region of interest" description="Disordered" evidence="4">
    <location>
        <begin position="194"/>
        <end position="247"/>
    </location>
</feature>
<dbReference type="Pfam" id="PF13821">
    <property type="entry name" value="DUF4187"/>
    <property type="match status" value="1"/>
</dbReference>
<dbReference type="InterPro" id="IPR000467">
    <property type="entry name" value="G_patch_dom"/>
</dbReference>
<evidence type="ECO:0000256" key="1">
    <source>
        <dbReference type="ARBA" id="ARBA00007140"/>
    </source>
</evidence>
<dbReference type="FunCoup" id="A0A482X3G4">
    <property type="interactions" value="272"/>
</dbReference>
<reference evidence="6 7" key="1">
    <citation type="journal article" date="2017" name="Gigascience">
        <title>Genome sequence of the small brown planthopper, Laodelphax striatellus.</title>
        <authorList>
            <person name="Zhu J."/>
            <person name="Jiang F."/>
            <person name="Wang X."/>
            <person name="Yang P."/>
            <person name="Bao Y."/>
            <person name="Zhao W."/>
            <person name="Wang W."/>
            <person name="Lu H."/>
            <person name="Wang Q."/>
            <person name="Cui N."/>
            <person name="Li J."/>
            <person name="Chen X."/>
            <person name="Luo L."/>
            <person name="Yu J."/>
            <person name="Kang L."/>
            <person name="Cui F."/>
        </authorList>
    </citation>
    <scope>NUCLEOTIDE SEQUENCE [LARGE SCALE GENOMIC DNA]</scope>
    <source>
        <strain evidence="6">Lst14</strain>
    </source>
</reference>
<dbReference type="GO" id="GO:0000776">
    <property type="term" value="C:kinetochore"/>
    <property type="evidence" value="ECO:0007669"/>
    <property type="project" value="TreeGrafter"/>
</dbReference>
<evidence type="ECO:0000256" key="4">
    <source>
        <dbReference type="SAM" id="MobiDB-lite"/>
    </source>
</evidence>
<comment type="similarity">
    <text evidence="1">Belongs to the GPATCH11 family.</text>
</comment>
<keyword evidence="7" id="KW-1185">Reference proteome</keyword>
<dbReference type="PANTHER" id="PTHR21032:SF0">
    <property type="entry name" value="G PATCH DOMAIN-CONTAINING PROTEIN 11"/>
    <property type="match status" value="1"/>
</dbReference>
<dbReference type="OrthoDB" id="786951at2759"/>
<gene>
    <name evidence="6" type="ORF">LSTR_LSTR002333</name>
</gene>
<organism evidence="6 7">
    <name type="scientific">Laodelphax striatellus</name>
    <name type="common">Small brown planthopper</name>
    <name type="synonym">Delphax striatella</name>
    <dbReference type="NCBI Taxonomy" id="195883"/>
    <lineage>
        <taxon>Eukaryota</taxon>
        <taxon>Metazoa</taxon>
        <taxon>Ecdysozoa</taxon>
        <taxon>Arthropoda</taxon>
        <taxon>Hexapoda</taxon>
        <taxon>Insecta</taxon>
        <taxon>Pterygota</taxon>
        <taxon>Neoptera</taxon>
        <taxon>Paraneoptera</taxon>
        <taxon>Hemiptera</taxon>
        <taxon>Auchenorrhyncha</taxon>
        <taxon>Fulgoroidea</taxon>
        <taxon>Delphacidae</taxon>
        <taxon>Criomorphinae</taxon>
        <taxon>Laodelphax</taxon>
    </lineage>
</organism>
<feature type="compositionally biased region" description="Acidic residues" evidence="4">
    <location>
        <begin position="196"/>
        <end position="206"/>
    </location>
</feature>
<comment type="caution">
    <text evidence="6">The sequence shown here is derived from an EMBL/GenBank/DDBJ whole genome shotgun (WGS) entry which is preliminary data.</text>
</comment>
<evidence type="ECO:0000259" key="5">
    <source>
        <dbReference type="PROSITE" id="PS50174"/>
    </source>
</evidence>
<dbReference type="InParanoid" id="A0A482X3G4"/>
<dbReference type="InterPro" id="IPR025239">
    <property type="entry name" value="DUF4187"/>
</dbReference>
<feature type="domain" description="G-patch" evidence="5">
    <location>
        <begin position="74"/>
        <end position="120"/>
    </location>
</feature>
<evidence type="ECO:0000313" key="7">
    <source>
        <dbReference type="Proteomes" id="UP000291343"/>
    </source>
</evidence>
<feature type="compositionally biased region" description="Acidic residues" evidence="4">
    <location>
        <begin position="219"/>
        <end position="243"/>
    </location>
</feature>
<name>A0A482X3G4_LAOST</name>
<dbReference type="Pfam" id="PF01585">
    <property type="entry name" value="G-patch"/>
    <property type="match status" value="1"/>
</dbReference>
<dbReference type="SMART" id="SM01173">
    <property type="entry name" value="DUF4187"/>
    <property type="match status" value="1"/>
</dbReference>
<dbReference type="PROSITE" id="PS50174">
    <property type="entry name" value="G_PATCH"/>
    <property type="match status" value="1"/>
</dbReference>
<dbReference type="GO" id="GO:0003676">
    <property type="term" value="F:nucleic acid binding"/>
    <property type="evidence" value="ECO:0007669"/>
    <property type="project" value="InterPro"/>
</dbReference>
<sequence>MSSEEEDYMSDAFLNGCVQEDVRPGLVHNRALKRRYELDKKKTESDVNNKNVHKKLRVVEQELREDGLSQPISEDNKGFKMLQKLGFKPGSGLGKSQEGCKEPIPINVKSDRQGLGRVQAIKEVMEKKAAIMKERQNKSQNFSEYRSMLAEEAAARRAEIEFRKSQKVCQQLDTELGFEPYEYWYWPVSKSNEKECDIDDDEDADAQPESKQTSTGGGEGEEEEETLNHEEEEEEGEDDDVEENYTVHEKLEMLSAYLRQTHYYCIWCGTRYEDEQDMDNECPGPTYEEH</sequence>
<evidence type="ECO:0000256" key="2">
    <source>
        <dbReference type="ARBA" id="ARBA00021978"/>
    </source>
</evidence>
<dbReference type="SMR" id="A0A482X3G4"/>
<proteinExistence type="inferred from homology"/>
<dbReference type="PANTHER" id="PTHR21032">
    <property type="entry name" value="G PATCH DOMAIN-CONTAINING PROTEIN 11"/>
    <property type="match status" value="1"/>
</dbReference>
<accession>A0A482X3G4</accession>
<protein>
    <recommendedName>
        <fullName evidence="2">G patch domain-containing protein 11</fullName>
    </recommendedName>
    <alternativeName>
        <fullName evidence="3">Coiled-coil domain-containing protein 75</fullName>
    </alternativeName>
</protein>